<organism evidence="16 17">
    <name type="scientific">Mariprofundus micogutta</name>
    <dbReference type="NCBI Taxonomy" id="1921010"/>
    <lineage>
        <taxon>Bacteria</taxon>
        <taxon>Pseudomonadati</taxon>
        <taxon>Pseudomonadota</taxon>
        <taxon>Candidatius Mariprofundia</taxon>
        <taxon>Mariprofundales</taxon>
        <taxon>Mariprofundaceae</taxon>
        <taxon>Mariprofundus</taxon>
    </lineage>
</organism>
<dbReference type="AlphaFoldDB" id="A0A1L8CPD9"/>
<dbReference type="PROSITE" id="PS00178">
    <property type="entry name" value="AA_TRNA_LIGASE_I"/>
    <property type="match status" value="1"/>
</dbReference>
<comment type="catalytic activity">
    <reaction evidence="10 12">
        <text>tRNA(Val) + L-valine + ATP = L-valyl-tRNA(Val) + AMP + diphosphate</text>
        <dbReference type="Rhea" id="RHEA:10704"/>
        <dbReference type="Rhea" id="RHEA-COMP:9672"/>
        <dbReference type="Rhea" id="RHEA-COMP:9708"/>
        <dbReference type="ChEBI" id="CHEBI:30616"/>
        <dbReference type="ChEBI" id="CHEBI:33019"/>
        <dbReference type="ChEBI" id="CHEBI:57762"/>
        <dbReference type="ChEBI" id="CHEBI:78442"/>
        <dbReference type="ChEBI" id="CHEBI:78537"/>
        <dbReference type="ChEBI" id="CHEBI:456215"/>
        <dbReference type="EC" id="6.1.1.9"/>
    </reaction>
</comment>
<dbReference type="InterPro" id="IPR002300">
    <property type="entry name" value="aa-tRNA-synth_Ia"/>
</dbReference>
<evidence type="ECO:0000256" key="3">
    <source>
        <dbReference type="ARBA" id="ARBA00022490"/>
    </source>
</evidence>
<dbReference type="Pfam" id="PF00133">
    <property type="entry name" value="tRNA-synt_1"/>
    <property type="match status" value="1"/>
</dbReference>
<dbReference type="CDD" id="cd07962">
    <property type="entry name" value="Anticodon_Ia_Val"/>
    <property type="match status" value="1"/>
</dbReference>
<keyword evidence="6 12" id="KW-0067">ATP-binding</keyword>
<dbReference type="GO" id="GO:0004832">
    <property type="term" value="F:valine-tRNA ligase activity"/>
    <property type="evidence" value="ECO:0007669"/>
    <property type="project" value="UniProtKB-UniRule"/>
</dbReference>
<dbReference type="InterPro" id="IPR019499">
    <property type="entry name" value="Val-tRNA_synth_tRNA-bd"/>
</dbReference>
<dbReference type="InterPro" id="IPR009080">
    <property type="entry name" value="tRNAsynth_Ia_anticodon-bd"/>
</dbReference>
<feature type="domain" description="Aminoacyl-tRNA synthetase class Ia" evidence="13">
    <location>
        <begin position="20"/>
        <end position="573"/>
    </location>
</feature>
<dbReference type="FunFam" id="3.40.50.620:FF:000032">
    <property type="entry name" value="Valine--tRNA ligase"/>
    <property type="match status" value="1"/>
</dbReference>
<dbReference type="Gene3D" id="3.40.50.620">
    <property type="entry name" value="HUPs"/>
    <property type="match status" value="2"/>
</dbReference>
<dbReference type="SUPFAM" id="SSF52374">
    <property type="entry name" value="Nucleotidylyl transferase"/>
    <property type="match status" value="1"/>
</dbReference>
<evidence type="ECO:0000256" key="10">
    <source>
        <dbReference type="ARBA" id="ARBA00047552"/>
    </source>
</evidence>
<dbReference type="SUPFAM" id="SSF46589">
    <property type="entry name" value="tRNA-binding arm"/>
    <property type="match status" value="1"/>
</dbReference>
<dbReference type="FunFam" id="1.10.287.380:FF:000001">
    <property type="entry name" value="Valine--tRNA ligase"/>
    <property type="match status" value="1"/>
</dbReference>
<dbReference type="InterPro" id="IPR010978">
    <property type="entry name" value="tRNA-bd_arm"/>
</dbReference>
<dbReference type="GO" id="GO:0002161">
    <property type="term" value="F:aminoacyl-tRNA deacylase activity"/>
    <property type="evidence" value="ECO:0007669"/>
    <property type="project" value="InterPro"/>
</dbReference>
<dbReference type="InterPro" id="IPR009008">
    <property type="entry name" value="Val/Leu/Ile-tRNA-synth_edit"/>
</dbReference>
<dbReference type="FunFam" id="3.90.740.10:FF:000005">
    <property type="entry name" value="Valine--tRNA ligase, mitochondrial"/>
    <property type="match status" value="1"/>
</dbReference>
<dbReference type="InterPro" id="IPR014729">
    <property type="entry name" value="Rossmann-like_a/b/a_fold"/>
</dbReference>
<dbReference type="HAMAP" id="MF_02004">
    <property type="entry name" value="Val_tRNA_synth_type1"/>
    <property type="match status" value="1"/>
</dbReference>
<dbReference type="EC" id="6.1.1.9" evidence="12"/>
<comment type="domain">
    <text evidence="12">ValRS has two distinct active sites: one for aminoacylation and one for editing. The misactivated threonine is translocated from the active site to the editing site.</text>
</comment>
<keyword evidence="17" id="KW-1185">Reference proteome</keyword>
<dbReference type="PANTHER" id="PTHR11946:SF93">
    <property type="entry name" value="VALINE--TRNA LIGASE, CHLOROPLASTIC_MITOCHONDRIAL 2"/>
    <property type="match status" value="1"/>
</dbReference>
<dbReference type="OrthoDB" id="5287134at2"/>
<feature type="domain" description="Methionyl/Valyl/Leucyl/Isoleucyl-tRNA synthetase anticodon-binding" evidence="14">
    <location>
        <begin position="614"/>
        <end position="758"/>
    </location>
</feature>
<comment type="caution">
    <text evidence="16">The sequence shown here is derived from an EMBL/GenBank/DDBJ whole genome shotgun (WGS) entry which is preliminary data.</text>
</comment>
<sequence>MSQHELAKIYDPQAVEPAINDQWLNSDAFRPKTISGDKSDDAYCIVIPPPNVTGSLHMGHAFTFTIQDMLIRWQRMKGKSVLWQPGTDHAGIATQMVVERLLDKEGVHRRDLGRERFLDRVWEWKEESGGTIVSQLKRLGASCDWSRERFTLDEGLSDAVREVFVRLYEEGLIYRGKRLVNWDPVLETAVSDLEVEHEEEQGHFWHIQYPHADDPSKHVIVATTRPETMLGDGAVAVHPDDERYKALIGKQLILPLCNRTIPVIADEYVDPEFGTGCVKITPAHDFNDYDVGKRHDLPLLNIFTNRAHIAKEDFIPEQYHGLDRYEARERMVADLEAEGLLYKIEEHTHKVGRGDRSHAVIEPYLTDQWYVDIKPLAAPAIAAVEDGDIKFVPQHWEKTYFEWMRNIQDWCISRQLWWGHRIPAWYCEDCDHISVSRETVECCAGCGSKNIRQDEDVLDTWFSSGLWPFSTLGWPESTKELEEFYSTNVLVTGFDIIFFWVARMIMMGMKFTDKVPFKDIYIHALIRDAQGQKMSKSKGNVIDPLEIIGDYGADALRFTLAHMATPGRDVKLDIKRIESNRNFMNKIWNAARFVFMNRGDAKPDASIQPELDVNRWILSELNSCAADVEKALIDYRFNEAAGTLYNFIWGNYCDWYVEAAKVALYGDDQAAKAETQVVMLTALDGWLRLLHPICPFITETLFQELHGPDARLVTDDWAQGYVSDDQAVRRMNRVMEVVSAIRSVRGEMNVNPGKRIAAVIACDAEVRADLEAEQKLLISLAKLESVAWQDADTEVEGAAVAPLAEAKVYLPLAGLINVAEETARLEKNIAKLDKDITMNEGKLANERFCANAPEAVVAKVRLDLDEAKAKRDEMVAGIKRLSSLV</sequence>
<dbReference type="PANTHER" id="PTHR11946">
    <property type="entry name" value="VALYL-TRNA SYNTHETASES"/>
    <property type="match status" value="1"/>
</dbReference>
<keyword evidence="4 12" id="KW-0436">Ligase</keyword>
<accession>A0A1L8CPD9</accession>
<evidence type="ECO:0000259" key="15">
    <source>
        <dbReference type="Pfam" id="PF10458"/>
    </source>
</evidence>
<feature type="domain" description="Valyl-tRNA synthetase tRNA-binding arm" evidence="15">
    <location>
        <begin position="817"/>
        <end position="881"/>
    </location>
</feature>
<evidence type="ECO:0000313" key="17">
    <source>
        <dbReference type="Proteomes" id="UP000231632"/>
    </source>
</evidence>
<dbReference type="Gene3D" id="1.10.730.10">
    <property type="entry name" value="Isoleucyl-tRNA Synthetase, Domain 1"/>
    <property type="match status" value="1"/>
</dbReference>
<dbReference type="Pfam" id="PF10458">
    <property type="entry name" value="Val_tRNA-synt_C"/>
    <property type="match status" value="1"/>
</dbReference>
<dbReference type="Pfam" id="PF08264">
    <property type="entry name" value="Anticodon_1"/>
    <property type="match status" value="1"/>
</dbReference>
<evidence type="ECO:0000256" key="6">
    <source>
        <dbReference type="ARBA" id="ARBA00022840"/>
    </source>
</evidence>
<dbReference type="GO" id="GO:0005524">
    <property type="term" value="F:ATP binding"/>
    <property type="evidence" value="ECO:0007669"/>
    <property type="project" value="UniProtKB-UniRule"/>
</dbReference>
<evidence type="ECO:0000256" key="1">
    <source>
        <dbReference type="ARBA" id="ARBA00004496"/>
    </source>
</evidence>
<comment type="subcellular location">
    <subcellularLocation>
        <location evidence="1 12">Cytoplasm</location>
    </subcellularLocation>
</comment>
<dbReference type="NCBIfam" id="TIGR00422">
    <property type="entry name" value="valS"/>
    <property type="match status" value="1"/>
</dbReference>
<evidence type="ECO:0000256" key="4">
    <source>
        <dbReference type="ARBA" id="ARBA00022598"/>
    </source>
</evidence>
<comment type="subunit">
    <text evidence="2 12">Monomer.</text>
</comment>
<dbReference type="GO" id="GO:0006438">
    <property type="term" value="P:valyl-tRNA aminoacylation"/>
    <property type="evidence" value="ECO:0007669"/>
    <property type="project" value="UniProtKB-UniRule"/>
</dbReference>
<evidence type="ECO:0000256" key="5">
    <source>
        <dbReference type="ARBA" id="ARBA00022741"/>
    </source>
</evidence>
<dbReference type="STRING" id="1921010.MMIC_P1752"/>
<dbReference type="FunFam" id="3.40.50.620:FF:000098">
    <property type="entry name" value="Valine--tRNA ligase"/>
    <property type="match status" value="1"/>
</dbReference>
<feature type="binding site" evidence="12">
    <location>
        <position position="536"/>
    </location>
    <ligand>
        <name>ATP</name>
        <dbReference type="ChEBI" id="CHEBI:30616"/>
    </ligand>
</feature>
<dbReference type="GO" id="GO:0005829">
    <property type="term" value="C:cytosol"/>
    <property type="evidence" value="ECO:0007669"/>
    <property type="project" value="TreeGrafter"/>
</dbReference>
<evidence type="ECO:0000313" key="16">
    <source>
        <dbReference type="EMBL" id="GAV20778.1"/>
    </source>
</evidence>
<keyword evidence="9 12" id="KW-0030">Aminoacyl-tRNA synthetase</keyword>
<keyword evidence="5 12" id="KW-0547">Nucleotide-binding</keyword>
<comment type="domain">
    <text evidence="12">The C-terminal coiled-coil domain is crucial for aminoacylation activity.</text>
</comment>
<dbReference type="InterPro" id="IPR001412">
    <property type="entry name" value="aa-tRNA-synth_I_CS"/>
</dbReference>
<gene>
    <name evidence="12" type="primary">valS</name>
    <name evidence="16" type="ORF">MMIC_P1752</name>
</gene>
<protein>
    <recommendedName>
        <fullName evidence="12">Valine--tRNA ligase</fullName>
        <ecNumber evidence="12">6.1.1.9</ecNumber>
    </recommendedName>
    <alternativeName>
        <fullName evidence="12">Valyl-tRNA synthetase</fullName>
        <shortName evidence="12">ValRS</shortName>
    </alternativeName>
</protein>
<dbReference type="RefSeq" id="WP_072660082.1">
    <property type="nucleotide sequence ID" value="NZ_BDFD01000015.1"/>
</dbReference>
<reference evidence="16 17" key="1">
    <citation type="journal article" date="2017" name="Arch. Microbiol.">
        <title>Mariprofundus micogutta sp. nov., a novel iron-oxidizing zetaproteobacterium isolated from a deep-sea hydrothermal field at the Bayonnaise knoll of the Izu-Ogasawara arc, and a description of Mariprofundales ord. nov. and Zetaproteobacteria classis nov.</title>
        <authorList>
            <person name="Makita H."/>
            <person name="Tanaka E."/>
            <person name="Mitsunobu S."/>
            <person name="Miyazaki M."/>
            <person name="Nunoura T."/>
            <person name="Uematsu K."/>
            <person name="Takaki Y."/>
            <person name="Nishi S."/>
            <person name="Shimamura S."/>
            <person name="Takai K."/>
        </authorList>
    </citation>
    <scope>NUCLEOTIDE SEQUENCE [LARGE SCALE GENOMIC DNA]</scope>
    <source>
        <strain evidence="16 17">ET2</strain>
    </source>
</reference>
<dbReference type="CDD" id="cd00817">
    <property type="entry name" value="ValRS_core"/>
    <property type="match status" value="1"/>
</dbReference>
<evidence type="ECO:0000256" key="2">
    <source>
        <dbReference type="ARBA" id="ARBA00011245"/>
    </source>
</evidence>
<dbReference type="SUPFAM" id="SSF47323">
    <property type="entry name" value="Anticodon-binding domain of a subclass of class I aminoacyl-tRNA synthetases"/>
    <property type="match status" value="1"/>
</dbReference>
<dbReference type="PRINTS" id="PR00986">
    <property type="entry name" value="TRNASYNTHVAL"/>
</dbReference>
<evidence type="ECO:0000256" key="8">
    <source>
        <dbReference type="ARBA" id="ARBA00023054"/>
    </source>
</evidence>
<evidence type="ECO:0000256" key="7">
    <source>
        <dbReference type="ARBA" id="ARBA00022917"/>
    </source>
</evidence>
<dbReference type="FunFam" id="1.10.730.10:FF:000014">
    <property type="entry name" value="Valine--tRNA ligase"/>
    <property type="match status" value="1"/>
</dbReference>
<feature type="short sequence motif" description="'KMSKS' region" evidence="12">
    <location>
        <begin position="533"/>
        <end position="537"/>
    </location>
</feature>
<dbReference type="InterPro" id="IPR033705">
    <property type="entry name" value="Anticodon_Ia_Val"/>
</dbReference>
<dbReference type="NCBIfam" id="NF004349">
    <property type="entry name" value="PRK05729.1"/>
    <property type="match status" value="1"/>
</dbReference>
<feature type="short sequence motif" description="'HIGH' region" evidence="12">
    <location>
        <begin position="50"/>
        <end position="60"/>
    </location>
</feature>
<evidence type="ECO:0000259" key="14">
    <source>
        <dbReference type="Pfam" id="PF08264"/>
    </source>
</evidence>
<evidence type="ECO:0000256" key="12">
    <source>
        <dbReference type="HAMAP-Rule" id="MF_02004"/>
    </source>
</evidence>
<evidence type="ECO:0000259" key="13">
    <source>
        <dbReference type="Pfam" id="PF00133"/>
    </source>
</evidence>
<dbReference type="Gene3D" id="3.90.740.10">
    <property type="entry name" value="Valyl/Leucyl/Isoleucyl-tRNA synthetase, editing domain"/>
    <property type="match status" value="1"/>
</dbReference>
<dbReference type="InterPro" id="IPR037118">
    <property type="entry name" value="Val-tRNA_synth_C_sf"/>
</dbReference>
<keyword evidence="3 12" id="KW-0963">Cytoplasm</keyword>
<proteinExistence type="inferred from homology"/>
<name>A0A1L8CPD9_9PROT</name>
<comment type="similarity">
    <text evidence="11 12">Belongs to the class-I aminoacyl-tRNA synthetase family. ValS type 1 subfamily.</text>
</comment>
<keyword evidence="8 12" id="KW-0175">Coiled coil</keyword>
<keyword evidence="7 12" id="KW-0648">Protein biosynthesis</keyword>
<dbReference type="InterPro" id="IPR013155">
    <property type="entry name" value="M/V/L/I-tRNA-synth_anticd-bd"/>
</dbReference>
<dbReference type="EMBL" id="BDFD01000015">
    <property type="protein sequence ID" value="GAV20778.1"/>
    <property type="molecule type" value="Genomic_DNA"/>
</dbReference>
<comment type="function">
    <text evidence="12">Catalyzes the attachment of valine to tRNA(Val). As ValRS can inadvertently accommodate and process structurally similar amino acids such as threonine, to avoid such errors, it has a 'posttransfer' editing activity that hydrolyzes mischarged Thr-tRNA(Val) in a tRNA-dependent manner.</text>
</comment>
<evidence type="ECO:0000256" key="9">
    <source>
        <dbReference type="ARBA" id="ARBA00023146"/>
    </source>
</evidence>
<dbReference type="InterPro" id="IPR002303">
    <property type="entry name" value="Valyl-tRNA_ligase"/>
</dbReference>
<dbReference type="Gene3D" id="1.10.287.380">
    <property type="entry name" value="Valyl-tRNA synthetase, C-terminal domain"/>
    <property type="match status" value="1"/>
</dbReference>
<dbReference type="Proteomes" id="UP000231632">
    <property type="component" value="Unassembled WGS sequence"/>
</dbReference>
<dbReference type="SUPFAM" id="SSF50677">
    <property type="entry name" value="ValRS/IleRS/LeuRS editing domain"/>
    <property type="match status" value="1"/>
</dbReference>
<evidence type="ECO:0000256" key="11">
    <source>
        <dbReference type="ARBA" id="ARBA00060830"/>
    </source>
</evidence>